<name>A0A314XP23_PRUYE</name>
<protein>
    <submittedName>
        <fullName evidence="1">Ultraviolet-B receptor UVR8 isoform X2</fullName>
    </submittedName>
</protein>
<sequence>MAFMWFESLQATSMQWHLNLTKTPYTWGEGYCGALGHGDEIDKTTPELMNRLKATSLCRLP</sequence>
<reference evidence="1 2" key="1">
    <citation type="submission" date="2018-02" db="EMBL/GenBank/DDBJ databases">
        <title>Draft genome of wild Prunus yedoensis var. nudiflora.</title>
        <authorList>
            <person name="Baek S."/>
            <person name="Kim J.-H."/>
            <person name="Choi K."/>
            <person name="Kim G.-B."/>
            <person name="Cho A."/>
            <person name="Jang H."/>
            <person name="Shin C.-H."/>
            <person name="Yu H.-J."/>
            <person name="Mun J.-H."/>
        </authorList>
    </citation>
    <scope>NUCLEOTIDE SEQUENCE [LARGE SCALE GENOMIC DNA]</scope>
    <source>
        <strain evidence="2">cv. Jeju island</strain>
        <tissue evidence="1">Leaf</tissue>
    </source>
</reference>
<dbReference type="InterPro" id="IPR000408">
    <property type="entry name" value="Reg_chr_condens"/>
</dbReference>
<gene>
    <name evidence="1" type="ORF">Pyn_06216</name>
</gene>
<dbReference type="SUPFAM" id="SSF50985">
    <property type="entry name" value="RCC1/BLIP-II"/>
    <property type="match status" value="1"/>
</dbReference>
<dbReference type="InterPro" id="IPR009091">
    <property type="entry name" value="RCC1/BLIP-II"/>
</dbReference>
<dbReference type="EMBL" id="PJQY01002172">
    <property type="protein sequence ID" value="PQP95851.1"/>
    <property type="molecule type" value="Genomic_DNA"/>
</dbReference>
<keyword evidence="1" id="KW-0675">Receptor</keyword>
<dbReference type="Pfam" id="PF00415">
    <property type="entry name" value="RCC1"/>
    <property type="match status" value="1"/>
</dbReference>
<comment type="caution">
    <text evidence="1">The sequence shown here is derived from an EMBL/GenBank/DDBJ whole genome shotgun (WGS) entry which is preliminary data.</text>
</comment>
<dbReference type="Proteomes" id="UP000250321">
    <property type="component" value="Unassembled WGS sequence"/>
</dbReference>
<evidence type="ECO:0000313" key="1">
    <source>
        <dbReference type="EMBL" id="PQP95851.1"/>
    </source>
</evidence>
<dbReference type="OrthoDB" id="10554303at2759"/>
<organism evidence="1 2">
    <name type="scientific">Prunus yedoensis var. nudiflora</name>
    <dbReference type="NCBI Taxonomy" id="2094558"/>
    <lineage>
        <taxon>Eukaryota</taxon>
        <taxon>Viridiplantae</taxon>
        <taxon>Streptophyta</taxon>
        <taxon>Embryophyta</taxon>
        <taxon>Tracheophyta</taxon>
        <taxon>Spermatophyta</taxon>
        <taxon>Magnoliopsida</taxon>
        <taxon>eudicotyledons</taxon>
        <taxon>Gunneridae</taxon>
        <taxon>Pentapetalae</taxon>
        <taxon>rosids</taxon>
        <taxon>fabids</taxon>
        <taxon>Rosales</taxon>
        <taxon>Rosaceae</taxon>
        <taxon>Amygdaloideae</taxon>
        <taxon>Amygdaleae</taxon>
        <taxon>Prunus</taxon>
    </lineage>
</organism>
<dbReference type="STRING" id="2094558.A0A314XP23"/>
<accession>A0A314XP23</accession>
<evidence type="ECO:0000313" key="2">
    <source>
        <dbReference type="Proteomes" id="UP000250321"/>
    </source>
</evidence>
<proteinExistence type="predicted"/>
<keyword evidence="2" id="KW-1185">Reference proteome</keyword>
<dbReference type="AlphaFoldDB" id="A0A314XP23"/>